<evidence type="ECO:0000313" key="3">
    <source>
        <dbReference type="Proteomes" id="UP000236884"/>
    </source>
</evidence>
<dbReference type="Proteomes" id="UP000236884">
    <property type="component" value="Chromosome"/>
</dbReference>
<dbReference type="Pfam" id="PF07978">
    <property type="entry name" value="NIPSNAP"/>
    <property type="match status" value="1"/>
</dbReference>
<keyword evidence="3" id="KW-1185">Reference proteome</keyword>
<evidence type="ECO:0000259" key="1">
    <source>
        <dbReference type="Pfam" id="PF07978"/>
    </source>
</evidence>
<gene>
    <name evidence="2" type="ORF">GJW-30_1_03366</name>
</gene>
<name>A0A0S3PYH9_9BRAD</name>
<dbReference type="KEGG" id="vgo:GJW-30_1_03366"/>
<feature type="domain" description="NIPSNAP" evidence="1">
    <location>
        <begin position="7"/>
        <end position="99"/>
    </location>
</feature>
<evidence type="ECO:0000313" key="2">
    <source>
        <dbReference type="EMBL" id="BAT60816.1"/>
    </source>
</evidence>
<dbReference type="InterPro" id="IPR011008">
    <property type="entry name" value="Dimeric_a/b-barrel"/>
</dbReference>
<dbReference type="AlphaFoldDB" id="A0A0S3PYH9"/>
<proteinExistence type="predicted"/>
<dbReference type="SUPFAM" id="SSF54909">
    <property type="entry name" value="Dimeric alpha+beta barrel"/>
    <property type="match status" value="1"/>
</dbReference>
<accession>A0A0S3PYH9</accession>
<dbReference type="RefSeq" id="WP_096357360.1">
    <property type="nucleotide sequence ID" value="NZ_AP014946.1"/>
</dbReference>
<reference evidence="2 3" key="1">
    <citation type="submission" date="2015-08" db="EMBL/GenBank/DDBJ databases">
        <title>Investigation of the bacterial diversity of lava forest soil.</title>
        <authorList>
            <person name="Lee J.S."/>
        </authorList>
    </citation>
    <scope>NUCLEOTIDE SEQUENCE [LARGE SCALE GENOMIC DNA]</scope>
    <source>
        <strain evidence="2 3">GJW-30</strain>
    </source>
</reference>
<dbReference type="EMBL" id="AP014946">
    <property type="protein sequence ID" value="BAT60816.1"/>
    <property type="molecule type" value="Genomic_DNA"/>
</dbReference>
<protein>
    <recommendedName>
        <fullName evidence="1">NIPSNAP domain-containing protein</fullName>
    </recommendedName>
</protein>
<dbReference type="InterPro" id="IPR012577">
    <property type="entry name" value="NIPSNAP"/>
</dbReference>
<organism evidence="2 3">
    <name type="scientific">Variibacter gotjawalensis</name>
    <dbReference type="NCBI Taxonomy" id="1333996"/>
    <lineage>
        <taxon>Bacteria</taxon>
        <taxon>Pseudomonadati</taxon>
        <taxon>Pseudomonadota</taxon>
        <taxon>Alphaproteobacteria</taxon>
        <taxon>Hyphomicrobiales</taxon>
        <taxon>Nitrobacteraceae</taxon>
        <taxon>Variibacter</taxon>
    </lineage>
</organism>
<dbReference type="OrthoDB" id="9798776at2"/>
<sequence>MITCYLRYVIDPDKIAEFEEYAKMWLNLLPRFGGIHHGYFLPSEGESDIALSMFSFASLAEYEQYRKDAAKDPDVAEAVAFAKRTKCFLRYERSFFRPVLPEVG</sequence>
<dbReference type="Gene3D" id="3.30.70.100">
    <property type="match status" value="1"/>
</dbReference>